<comment type="caution">
    <text evidence="1">The sequence shown here is derived from an EMBL/GenBank/DDBJ whole genome shotgun (WGS) entry which is preliminary data.</text>
</comment>
<dbReference type="EMBL" id="BARW01003284">
    <property type="protein sequence ID" value="GAI65460.1"/>
    <property type="molecule type" value="Genomic_DNA"/>
</dbReference>
<proteinExistence type="predicted"/>
<evidence type="ECO:0000313" key="1">
    <source>
        <dbReference type="EMBL" id="GAI65460.1"/>
    </source>
</evidence>
<sequence>KISDQLREEKKDLENERIIIVNSYLKENNVLKKFSLCKLILELSDKLEDEQFFLEYQKKIKIIANEINDQKIRLKYYLTRAKESLKVCLDTFGERTLLEGDFKEVYSNLYSFSSKLKNFTSVEVFEKYYHLARKLTNRKGISLEEFSSVIDEISNMDENIESYFEPLP</sequence>
<protein>
    <submittedName>
        <fullName evidence="1">Uncharacterized protein</fullName>
    </submittedName>
</protein>
<gene>
    <name evidence="1" type="ORF">S12H4_08492</name>
</gene>
<accession>X1RQL7</accession>
<dbReference type="AlphaFoldDB" id="X1RQL7"/>
<reference evidence="1" key="1">
    <citation type="journal article" date="2014" name="Front. Microbiol.">
        <title>High frequency of phylogenetically diverse reductive dehalogenase-homologous genes in deep subseafloor sedimentary metagenomes.</title>
        <authorList>
            <person name="Kawai M."/>
            <person name="Futagami T."/>
            <person name="Toyoda A."/>
            <person name="Takaki Y."/>
            <person name="Nishi S."/>
            <person name="Hori S."/>
            <person name="Arai W."/>
            <person name="Tsubouchi T."/>
            <person name="Morono Y."/>
            <person name="Uchiyama I."/>
            <person name="Ito T."/>
            <person name="Fujiyama A."/>
            <person name="Inagaki F."/>
            <person name="Takami H."/>
        </authorList>
    </citation>
    <scope>NUCLEOTIDE SEQUENCE</scope>
    <source>
        <strain evidence="1">Expedition CK06-06</strain>
    </source>
</reference>
<organism evidence="1">
    <name type="scientific">marine sediment metagenome</name>
    <dbReference type="NCBI Taxonomy" id="412755"/>
    <lineage>
        <taxon>unclassified sequences</taxon>
        <taxon>metagenomes</taxon>
        <taxon>ecological metagenomes</taxon>
    </lineage>
</organism>
<feature type="non-terminal residue" evidence="1">
    <location>
        <position position="1"/>
    </location>
</feature>
<name>X1RQL7_9ZZZZ</name>